<reference evidence="3" key="1">
    <citation type="journal article" date="2013" name="Nature">
        <title>Draft genome of the wheat A-genome progenitor Triticum urartu.</title>
        <authorList>
            <person name="Ling H.Q."/>
            <person name="Zhao S."/>
            <person name="Liu D."/>
            <person name="Wang J."/>
            <person name="Sun H."/>
            <person name="Zhang C."/>
            <person name="Fan H."/>
            <person name="Li D."/>
            <person name="Dong L."/>
            <person name="Tao Y."/>
            <person name="Gao C."/>
            <person name="Wu H."/>
            <person name="Li Y."/>
            <person name="Cui Y."/>
            <person name="Guo X."/>
            <person name="Zheng S."/>
            <person name="Wang B."/>
            <person name="Yu K."/>
            <person name="Liang Q."/>
            <person name="Yang W."/>
            <person name="Lou X."/>
            <person name="Chen J."/>
            <person name="Feng M."/>
            <person name="Jian J."/>
            <person name="Zhang X."/>
            <person name="Luo G."/>
            <person name="Jiang Y."/>
            <person name="Liu J."/>
            <person name="Wang Z."/>
            <person name="Sha Y."/>
            <person name="Zhang B."/>
            <person name="Wu H."/>
            <person name="Tang D."/>
            <person name="Shen Q."/>
            <person name="Xue P."/>
            <person name="Zou S."/>
            <person name="Wang X."/>
            <person name="Liu X."/>
            <person name="Wang F."/>
            <person name="Yang Y."/>
            <person name="An X."/>
            <person name="Dong Z."/>
            <person name="Zhang K."/>
            <person name="Zhang X."/>
            <person name="Luo M.C."/>
            <person name="Dvorak J."/>
            <person name="Tong Y."/>
            <person name="Wang J."/>
            <person name="Yang H."/>
            <person name="Li Z."/>
            <person name="Wang D."/>
            <person name="Zhang A."/>
            <person name="Wang J."/>
        </authorList>
    </citation>
    <scope>NUCLEOTIDE SEQUENCE</scope>
</reference>
<gene>
    <name evidence="3" type="ORF">TRIUR3_26141</name>
</gene>
<dbReference type="AlphaFoldDB" id="M7ZXQ0"/>
<protein>
    <recommendedName>
        <fullName evidence="2">Malectin-like domain-containing protein</fullName>
    </recommendedName>
</protein>
<name>M7ZXQ0_TRIUA</name>
<evidence type="ECO:0000313" key="3">
    <source>
        <dbReference type="EMBL" id="EMS64436.1"/>
    </source>
</evidence>
<dbReference type="GO" id="GO:0016020">
    <property type="term" value="C:membrane"/>
    <property type="evidence" value="ECO:0007669"/>
    <property type="project" value="UniProtKB-SubCell"/>
</dbReference>
<organism evidence="3">
    <name type="scientific">Triticum urartu</name>
    <name type="common">Red wild einkorn</name>
    <name type="synonym">Crithodium urartu</name>
    <dbReference type="NCBI Taxonomy" id="4572"/>
    <lineage>
        <taxon>Eukaryota</taxon>
        <taxon>Viridiplantae</taxon>
        <taxon>Streptophyta</taxon>
        <taxon>Embryophyta</taxon>
        <taxon>Tracheophyta</taxon>
        <taxon>Spermatophyta</taxon>
        <taxon>Magnoliopsida</taxon>
        <taxon>Liliopsida</taxon>
        <taxon>Poales</taxon>
        <taxon>Poaceae</taxon>
        <taxon>BOP clade</taxon>
        <taxon>Pooideae</taxon>
        <taxon>Triticodae</taxon>
        <taxon>Triticeae</taxon>
        <taxon>Triticinae</taxon>
        <taxon>Triticum</taxon>
    </lineage>
</organism>
<dbReference type="STRING" id="4572.M7ZXQ0"/>
<evidence type="ECO:0000259" key="2">
    <source>
        <dbReference type="Pfam" id="PF12819"/>
    </source>
</evidence>
<evidence type="ECO:0000256" key="1">
    <source>
        <dbReference type="ARBA" id="ARBA00004167"/>
    </source>
</evidence>
<dbReference type="Pfam" id="PF12819">
    <property type="entry name" value="Malectin_like"/>
    <property type="match status" value="1"/>
</dbReference>
<feature type="domain" description="Malectin-like" evidence="2">
    <location>
        <begin position="19"/>
        <end position="67"/>
    </location>
</feature>
<dbReference type="EMBL" id="KD056185">
    <property type="protein sequence ID" value="EMS64436.1"/>
    <property type="molecule type" value="Genomic_DNA"/>
</dbReference>
<sequence>MAPTRWLLLICLAGAAGGVCLVNTGAGTPFISSLKLRLLHRTLYPQATTAQGLVLSSRLNFGPTSENNVISCYVAELRLPYRTTTVAMFAQLQLPSQLP</sequence>
<proteinExistence type="predicted"/>
<accession>M7ZXQ0</accession>
<dbReference type="InterPro" id="IPR024788">
    <property type="entry name" value="Malectin-like_Carb-bd_dom"/>
</dbReference>
<comment type="subcellular location">
    <subcellularLocation>
        <location evidence="1">Membrane</location>
        <topology evidence="1">Single-pass membrane protein</topology>
    </subcellularLocation>
</comment>